<comment type="caution">
    <text evidence="3">The sequence shown here is derived from an EMBL/GenBank/DDBJ whole genome shotgun (WGS) entry which is preliminary data.</text>
</comment>
<proteinExistence type="predicted"/>
<gene>
    <name evidence="3" type="ORF">I7X39_19715</name>
</gene>
<keyword evidence="1" id="KW-0732">Signal</keyword>
<feature type="domain" description="PepSY" evidence="2">
    <location>
        <begin position="46"/>
        <end position="99"/>
    </location>
</feature>
<reference evidence="3" key="1">
    <citation type="submission" date="2020-12" db="EMBL/GenBank/DDBJ databases">
        <title>The genome sequence of Inhella sp. 1Y17.</title>
        <authorList>
            <person name="Liu Y."/>
        </authorList>
    </citation>
    <scope>NUCLEOTIDE SEQUENCE</scope>
    <source>
        <strain evidence="3">1Y17</strain>
    </source>
</reference>
<protein>
    <submittedName>
        <fullName evidence="3">PepSY domain-containing protein</fullName>
    </submittedName>
</protein>
<dbReference type="Pfam" id="PF03413">
    <property type="entry name" value="PepSY"/>
    <property type="match status" value="1"/>
</dbReference>
<accession>A0A931J3W1</accession>
<dbReference type="Proteomes" id="UP000613266">
    <property type="component" value="Unassembled WGS sequence"/>
</dbReference>
<name>A0A931J3W1_9BURK</name>
<keyword evidence="4" id="KW-1185">Reference proteome</keyword>
<dbReference type="RefSeq" id="WP_198112896.1">
    <property type="nucleotide sequence ID" value="NZ_JAEDAK010000018.1"/>
</dbReference>
<sequence length="110" mass="11837">MKARARPFCVALGLVLLGGSAVAGDRGEAERVRAAVLAGEVLPLPQLLERLQRSHPGQVLEIELERGDGRWIYEIKLLQAGGRLLKLEVEAKSGAVLKQRVRSAPASAPH</sequence>
<evidence type="ECO:0000313" key="3">
    <source>
        <dbReference type="EMBL" id="MBH9579126.1"/>
    </source>
</evidence>
<dbReference type="EMBL" id="JAEDAK010000018">
    <property type="protein sequence ID" value="MBH9579126.1"/>
    <property type="molecule type" value="Genomic_DNA"/>
</dbReference>
<feature type="signal peptide" evidence="1">
    <location>
        <begin position="1"/>
        <end position="23"/>
    </location>
</feature>
<dbReference type="InterPro" id="IPR025711">
    <property type="entry name" value="PepSY"/>
</dbReference>
<feature type="chain" id="PRO_5037273948" evidence="1">
    <location>
        <begin position="24"/>
        <end position="110"/>
    </location>
</feature>
<evidence type="ECO:0000256" key="1">
    <source>
        <dbReference type="SAM" id="SignalP"/>
    </source>
</evidence>
<evidence type="ECO:0000313" key="4">
    <source>
        <dbReference type="Proteomes" id="UP000613266"/>
    </source>
</evidence>
<dbReference type="Gene3D" id="3.10.450.40">
    <property type="match status" value="1"/>
</dbReference>
<dbReference type="AlphaFoldDB" id="A0A931J3W1"/>
<organism evidence="3 4">
    <name type="scientific">Inhella proteolytica</name>
    <dbReference type="NCBI Taxonomy" id="2795029"/>
    <lineage>
        <taxon>Bacteria</taxon>
        <taxon>Pseudomonadati</taxon>
        <taxon>Pseudomonadota</taxon>
        <taxon>Betaproteobacteria</taxon>
        <taxon>Burkholderiales</taxon>
        <taxon>Sphaerotilaceae</taxon>
        <taxon>Inhella</taxon>
    </lineage>
</organism>
<evidence type="ECO:0000259" key="2">
    <source>
        <dbReference type="Pfam" id="PF03413"/>
    </source>
</evidence>